<dbReference type="PANTHER" id="PTHR31949">
    <property type="entry name" value="GASTRIC MUCIN-LIKE PROTEIN"/>
    <property type="match status" value="1"/>
</dbReference>
<dbReference type="STRING" id="1088818.A0A2I0A4S0"/>
<dbReference type="PANTHER" id="PTHR31949:SF2">
    <property type="entry name" value="OS05G0480600 PROTEIN"/>
    <property type="match status" value="1"/>
</dbReference>
<evidence type="ECO:0000313" key="3">
    <source>
        <dbReference type="Proteomes" id="UP000236161"/>
    </source>
</evidence>
<reference evidence="2 3" key="1">
    <citation type="journal article" date="2017" name="Nature">
        <title>The Apostasia genome and the evolution of orchids.</title>
        <authorList>
            <person name="Zhang G.Q."/>
            <person name="Liu K.W."/>
            <person name="Li Z."/>
            <person name="Lohaus R."/>
            <person name="Hsiao Y.Y."/>
            <person name="Niu S.C."/>
            <person name="Wang J.Y."/>
            <person name="Lin Y.C."/>
            <person name="Xu Q."/>
            <person name="Chen L.J."/>
            <person name="Yoshida K."/>
            <person name="Fujiwara S."/>
            <person name="Wang Z.W."/>
            <person name="Zhang Y.Q."/>
            <person name="Mitsuda N."/>
            <person name="Wang M."/>
            <person name="Liu G.H."/>
            <person name="Pecoraro L."/>
            <person name="Huang H.X."/>
            <person name="Xiao X.J."/>
            <person name="Lin M."/>
            <person name="Wu X.Y."/>
            <person name="Wu W.L."/>
            <person name="Chen Y.Y."/>
            <person name="Chang S.B."/>
            <person name="Sakamoto S."/>
            <person name="Ohme-Takagi M."/>
            <person name="Yagi M."/>
            <person name="Zeng S.J."/>
            <person name="Shen C.Y."/>
            <person name="Yeh C.M."/>
            <person name="Luo Y.B."/>
            <person name="Tsai W.C."/>
            <person name="Van de Peer Y."/>
            <person name="Liu Z.J."/>
        </authorList>
    </citation>
    <scope>NUCLEOTIDE SEQUENCE [LARGE SCALE GENOMIC DNA]</scope>
    <source>
        <strain evidence="3">cv. Shenzhen</strain>
        <tissue evidence="2">Stem</tissue>
    </source>
</reference>
<proteinExistence type="predicted"/>
<evidence type="ECO:0000256" key="1">
    <source>
        <dbReference type="SAM" id="MobiDB-lite"/>
    </source>
</evidence>
<dbReference type="Proteomes" id="UP000236161">
    <property type="component" value="Unassembled WGS sequence"/>
</dbReference>
<feature type="compositionally biased region" description="Basic and acidic residues" evidence="1">
    <location>
        <begin position="657"/>
        <end position="671"/>
    </location>
</feature>
<dbReference type="EMBL" id="KZ452023">
    <property type="protein sequence ID" value="PKA50546.1"/>
    <property type="molecule type" value="Genomic_DNA"/>
</dbReference>
<keyword evidence="3" id="KW-1185">Reference proteome</keyword>
<dbReference type="GO" id="GO:0043622">
    <property type="term" value="P:cortical microtubule organization"/>
    <property type="evidence" value="ECO:0007669"/>
    <property type="project" value="TreeGrafter"/>
</dbReference>
<sequence>MRTCSEWWEPTLSGCSEGIRRNIVDDDLGDLFAAFSLVTLPEFVSRAPLRSDRLLGSDRISPEEAQRRRCWTATDAGAQNGADRFFLNLSFIFRDQGLAFPAVGFRFWLIKNKLVRSAAIAGGIKMNDLLEVDLGKHDYDWALIGSVLPGIDLIRTELVEPDRFHPILGSRTRPARFYACRPGTGPDYVLKLDHFFFLSDTPCGVSDTVSSRVRHGVLAYPRVSPGVRVSNMDTAWLFEVSMLHRFALSRFSATQSENSHTLRQIRSSSVTRSSISSTYSNSFSQNNRIPAVNTSTASVTSRPSTSSRPTTPGSRSCSISSTRSSVASRPVQLRSSTPAKTRPSLLSPGDKPQPLQNARPSTPAGRHQLSSNSISNPNSVVARSSSRPSTPARRPTTPSASRNPGPISSRPNSPGPRLRAPVRPIDLPDFPTDTPPNLRTKLPERPASAGRTRPGMALTTVKGNSNSEVARRHTLPAVARSKLPQNLNKIRSNGNDNDPVLLEIQKPVLPEPGIRRSSKLVVGDSTGFGRTISKMSMDMALRHMDIKQSMGGIRATSLFPHSIRSSALKSRPARTSEPVVPVTHDELPTYPGSCNKTVTEESNLPSYNNGKFAAKHLNKDFLITKESDLDLYGSSRYEAMLLKEDLKNTNWLHSIEDKSDQSPSFDHRFESLPEPFSPL</sequence>
<feature type="region of interest" description="Disordered" evidence="1">
    <location>
        <begin position="657"/>
        <end position="679"/>
    </location>
</feature>
<feature type="region of interest" description="Disordered" evidence="1">
    <location>
        <begin position="276"/>
        <end position="466"/>
    </location>
</feature>
<name>A0A2I0A4S0_9ASPA</name>
<protein>
    <submittedName>
        <fullName evidence="2">Uncharacterized protein</fullName>
    </submittedName>
</protein>
<feature type="compositionally biased region" description="Low complexity" evidence="1">
    <location>
        <begin position="294"/>
        <end position="329"/>
    </location>
</feature>
<gene>
    <name evidence="2" type="ORF">AXF42_Ash013761</name>
</gene>
<dbReference type="OrthoDB" id="1927217at2759"/>
<feature type="compositionally biased region" description="Low complexity" evidence="1">
    <location>
        <begin position="276"/>
        <end position="286"/>
    </location>
</feature>
<evidence type="ECO:0000313" key="2">
    <source>
        <dbReference type="EMBL" id="PKA50546.1"/>
    </source>
</evidence>
<accession>A0A2I0A4S0</accession>
<dbReference type="AlphaFoldDB" id="A0A2I0A4S0"/>
<feature type="compositionally biased region" description="Low complexity" evidence="1">
    <location>
        <begin position="370"/>
        <end position="402"/>
    </location>
</feature>
<organism evidence="2 3">
    <name type="scientific">Apostasia shenzhenica</name>
    <dbReference type="NCBI Taxonomy" id="1088818"/>
    <lineage>
        <taxon>Eukaryota</taxon>
        <taxon>Viridiplantae</taxon>
        <taxon>Streptophyta</taxon>
        <taxon>Embryophyta</taxon>
        <taxon>Tracheophyta</taxon>
        <taxon>Spermatophyta</taxon>
        <taxon>Magnoliopsida</taxon>
        <taxon>Liliopsida</taxon>
        <taxon>Asparagales</taxon>
        <taxon>Orchidaceae</taxon>
        <taxon>Apostasioideae</taxon>
        <taxon>Apostasia</taxon>
    </lineage>
</organism>
<dbReference type="GO" id="GO:0055028">
    <property type="term" value="C:cortical microtubule"/>
    <property type="evidence" value="ECO:0007669"/>
    <property type="project" value="TreeGrafter"/>
</dbReference>